<protein>
    <submittedName>
        <fullName evidence="3">Phage tail length tape measure family protein</fullName>
    </submittedName>
</protein>
<sequence length="1045" mass="110792">MADNTERLLLQVDAATELLRRHLAEGEQPLAKFEQRAAKMAENVDRSVSDMGKRFGPFAQLAEDSAKRAERAFADSFSDIQKLAAKAIEAPTVRGNVNIGAADARAAADNAQRQALATRLVAEAAERASAGQGELTERTRLYVQAARAAALEADHHATELAREAGALERVEIELNQAGAGAQLLAVRQRGATNSAGALRSAMQGASYQVQDTFTQLSMGANVLSVVAIQGGQLAGQFANIEGKAGSFARFMIGPWGLALTAALLVLGPLTKGMFEFGDATDKAVDKLKEDAAESEITARAKKRFAESVDGLTVALKEQDKALRDVAAGERSSAERANIAARAKRDEALAIRQATAARLADAIAARDGFSLTGGGTSGVSIEQAAEAAKVVELRRQSVAADKAVVEAERQLNVTRVDLASEQAAISIDPVRRVTKLYDDRIKALKDQQREEARLGRQIGAASKQRLQELEAEKKAKVDAAQAAQSAAKRSPNNDQLGRTIGVDEARSIVASIGGRVTSGTRSTERQAELYADFVAGRHKGPVAKPGTSDHERGQAVDVAYGPGISIASIKEAFRKQGVALRQIIDEPAQKVIHVAFGKAGPSRSTVAKQEESARQKVLADDTAYTNDERQARRRLIEATRKTASTEQQRENLLAEDIAAEAAATRRTVANDLSAGKITQAQADHLLQLNNATETQRLANLITERATRTIEQRYDAEQADLQGKLTLLRIGEGLATTDSERRAVAQEILEIEQALRRKALERLRDTSQDPVQVQSAFDELKRLPAIEKAEQRQADRANAGPLDQYRERLRAATDDMGRGVEDAAVRGFGALEDAGSRATASAVTNLLHLKGVAGEVVGSIVADLARLAVQKAIVAAIGGGFGFAGGGRIGDVPGFAEGGSPGGLIQGPGTSTSDSILAILGDGRGPIRVSADEFIVNAAATRKNLPLLHAINSGRLPGYAGGGALSGPSLPSLRAPRLPDAVNGSARRQDRLLVEGDIRISPTAEFDARMENVSFRTISAAAEPIMAGGESRTIRRLNRPTLPGSPA</sequence>
<name>A0ABS2D5Z8_9SPHN</name>
<dbReference type="InterPro" id="IPR009628">
    <property type="entry name" value="Phage_tape_measure_N"/>
</dbReference>
<dbReference type="EMBL" id="JAFEMC010000002">
    <property type="protein sequence ID" value="MBM6576341.1"/>
    <property type="molecule type" value="Genomic_DNA"/>
</dbReference>
<proteinExistence type="predicted"/>
<feature type="region of interest" description="Disordered" evidence="1">
    <location>
        <begin position="479"/>
        <end position="499"/>
    </location>
</feature>
<feature type="domain" description="Bacteriophage tail tape measure N-terminal" evidence="2">
    <location>
        <begin position="189"/>
        <end position="352"/>
    </location>
</feature>
<evidence type="ECO:0000259" key="2">
    <source>
        <dbReference type="Pfam" id="PF06791"/>
    </source>
</evidence>
<keyword evidence="4" id="KW-1185">Reference proteome</keyword>
<dbReference type="Proteomes" id="UP000763641">
    <property type="component" value="Unassembled WGS sequence"/>
</dbReference>
<dbReference type="RefSeq" id="WP_204198104.1">
    <property type="nucleotide sequence ID" value="NZ_JAFEMC010000002.1"/>
</dbReference>
<dbReference type="Gene3D" id="3.30.1380.10">
    <property type="match status" value="1"/>
</dbReference>
<accession>A0ABS2D5Z8</accession>
<comment type="caution">
    <text evidence="3">The sequence shown here is derived from an EMBL/GenBank/DDBJ whole genome shotgun (WGS) entry which is preliminary data.</text>
</comment>
<dbReference type="InterPro" id="IPR009045">
    <property type="entry name" value="Zn_M74/Hedgehog-like"/>
</dbReference>
<gene>
    <name evidence="3" type="ORF">ILT43_08145</name>
</gene>
<reference evidence="3 4" key="1">
    <citation type="submission" date="2020-12" db="EMBL/GenBank/DDBJ databases">
        <title>Sphingomonas sp.</title>
        <authorList>
            <person name="Kim M.K."/>
        </authorList>
    </citation>
    <scope>NUCLEOTIDE SEQUENCE [LARGE SCALE GENOMIC DNA]</scope>
    <source>
        <strain evidence="3 4">BT552</strain>
    </source>
</reference>
<evidence type="ECO:0000256" key="1">
    <source>
        <dbReference type="SAM" id="MobiDB-lite"/>
    </source>
</evidence>
<dbReference type="Pfam" id="PF06791">
    <property type="entry name" value="TMP_2"/>
    <property type="match status" value="1"/>
</dbReference>
<evidence type="ECO:0000313" key="4">
    <source>
        <dbReference type="Proteomes" id="UP000763641"/>
    </source>
</evidence>
<dbReference type="SUPFAM" id="SSF55166">
    <property type="entry name" value="Hedgehog/DD-peptidase"/>
    <property type="match status" value="1"/>
</dbReference>
<evidence type="ECO:0000313" key="3">
    <source>
        <dbReference type="EMBL" id="MBM6576341.1"/>
    </source>
</evidence>
<organism evidence="3 4">
    <name type="scientific">Sphingomonas longa</name>
    <dbReference type="NCBI Taxonomy" id="2778730"/>
    <lineage>
        <taxon>Bacteria</taxon>
        <taxon>Pseudomonadati</taxon>
        <taxon>Pseudomonadota</taxon>
        <taxon>Alphaproteobacteria</taxon>
        <taxon>Sphingomonadales</taxon>
        <taxon>Sphingomonadaceae</taxon>
        <taxon>Sphingomonas</taxon>
    </lineage>
</organism>